<comment type="cofactor">
    <cofactor evidence="1">
        <name>Zn(2+)</name>
        <dbReference type="ChEBI" id="CHEBI:29105"/>
    </cofactor>
</comment>
<dbReference type="PANTHER" id="PTHR15910">
    <property type="entry name" value="ARCHAEMETZINCIN"/>
    <property type="match status" value="1"/>
</dbReference>
<sequence length="275" mass="30034">MTRVAIVPLGDVAQEDLQTASDALEHVYGVNATVLGARPLPGVGDDAERDQYDAETLSDVALWDGGDAFDVVLGITDADVSHRRGPVDSDRGRVLLSTDRFGDSGYRRSARVRRQMIKQVGHALGLDRCDGNCVMQSSSTVGELDRYPDRLCRTCHSALPRELSGDSEPVGGLSSPSTPTFAEWRRGVRDVVLEPLLWVYGARRWLPFAGRRLDSDSVSVTPVEWAVAVVGLLLTPLFWLLGAVIRTPPSPDDPNSTSRSGDERTSSPRWRKRAP</sequence>
<dbReference type="InterPro" id="IPR012962">
    <property type="entry name" value="Pept_M54_archaemetzincn"/>
</dbReference>
<dbReference type="GO" id="GO:0006508">
    <property type="term" value="P:proteolysis"/>
    <property type="evidence" value="ECO:0007669"/>
    <property type="project" value="UniProtKB-KW"/>
</dbReference>
<feature type="region of interest" description="Disordered" evidence="7">
    <location>
        <begin position="248"/>
        <end position="275"/>
    </location>
</feature>
<dbReference type="RefSeq" id="WP_089872389.1">
    <property type="nucleotide sequence ID" value="NZ_FOTC01000009.1"/>
</dbReference>
<evidence type="ECO:0000256" key="5">
    <source>
        <dbReference type="ARBA" id="ARBA00022833"/>
    </source>
</evidence>
<keyword evidence="9" id="KW-1185">Reference proteome</keyword>
<protein>
    <submittedName>
        <fullName evidence="8">Predicted Zn-dependent protease</fullName>
    </submittedName>
</protein>
<evidence type="ECO:0000313" key="9">
    <source>
        <dbReference type="Proteomes" id="UP000199607"/>
    </source>
</evidence>
<evidence type="ECO:0000256" key="3">
    <source>
        <dbReference type="ARBA" id="ARBA00022723"/>
    </source>
</evidence>
<dbReference type="EMBL" id="FOTC01000009">
    <property type="protein sequence ID" value="SFL60680.1"/>
    <property type="molecule type" value="Genomic_DNA"/>
</dbReference>
<organism evidence="8 9">
    <name type="scientific">Halogranum rubrum</name>
    <dbReference type="NCBI Taxonomy" id="553466"/>
    <lineage>
        <taxon>Archaea</taxon>
        <taxon>Methanobacteriati</taxon>
        <taxon>Methanobacteriota</taxon>
        <taxon>Stenosarchaea group</taxon>
        <taxon>Halobacteria</taxon>
        <taxon>Halobacteriales</taxon>
        <taxon>Haloferacaceae</taxon>
    </lineage>
</organism>
<dbReference type="STRING" id="553466.SAMN04487950_4349"/>
<dbReference type="PANTHER" id="PTHR15910:SF1">
    <property type="entry name" value="ARCHAEMETZINCIN-2"/>
    <property type="match status" value="1"/>
</dbReference>
<keyword evidence="4" id="KW-0378">Hydrolase</keyword>
<dbReference type="GO" id="GO:0046872">
    <property type="term" value="F:metal ion binding"/>
    <property type="evidence" value="ECO:0007669"/>
    <property type="project" value="UniProtKB-KW"/>
</dbReference>
<evidence type="ECO:0000256" key="6">
    <source>
        <dbReference type="ARBA" id="ARBA00023049"/>
    </source>
</evidence>
<keyword evidence="3" id="KW-0479">Metal-binding</keyword>
<accession>A0A1I4J2A7</accession>
<dbReference type="GO" id="GO:0008237">
    <property type="term" value="F:metallopeptidase activity"/>
    <property type="evidence" value="ECO:0007669"/>
    <property type="project" value="UniProtKB-KW"/>
</dbReference>
<dbReference type="Pfam" id="PF07998">
    <property type="entry name" value="Peptidase_M54"/>
    <property type="match status" value="1"/>
</dbReference>
<proteinExistence type="predicted"/>
<dbReference type="InterPro" id="IPR024079">
    <property type="entry name" value="MetalloPept_cat_dom_sf"/>
</dbReference>
<dbReference type="Proteomes" id="UP000199607">
    <property type="component" value="Unassembled WGS sequence"/>
</dbReference>
<dbReference type="AlphaFoldDB" id="A0A1I4J2A7"/>
<name>A0A1I4J2A7_9EURY</name>
<evidence type="ECO:0000256" key="2">
    <source>
        <dbReference type="ARBA" id="ARBA00022670"/>
    </source>
</evidence>
<evidence type="ECO:0000256" key="4">
    <source>
        <dbReference type="ARBA" id="ARBA00022801"/>
    </source>
</evidence>
<keyword evidence="5" id="KW-0862">Zinc</keyword>
<evidence type="ECO:0000256" key="7">
    <source>
        <dbReference type="SAM" id="MobiDB-lite"/>
    </source>
</evidence>
<keyword evidence="6" id="KW-0482">Metalloprotease</keyword>
<reference evidence="9" key="1">
    <citation type="submission" date="2016-10" db="EMBL/GenBank/DDBJ databases">
        <authorList>
            <person name="Varghese N."/>
            <person name="Submissions S."/>
        </authorList>
    </citation>
    <scope>NUCLEOTIDE SEQUENCE [LARGE SCALE GENOMIC DNA]</scope>
    <source>
        <strain evidence="9">CGMCC 1.7738</strain>
    </source>
</reference>
<keyword evidence="2 8" id="KW-0645">Protease</keyword>
<evidence type="ECO:0000313" key="8">
    <source>
        <dbReference type="EMBL" id="SFL60680.1"/>
    </source>
</evidence>
<gene>
    <name evidence="8" type="ORF">SAMN04487950_4349</name>
</gene>
<dbReference type="Gene3D" id="3.40.390.10">
    <property type="entry name" value="Collagenase (Catalytic Domain)"/>
    <property type="match status" value="1"/>
</dbReference>
<evidence type="ECO:0000256" key="1">
    <source>
        <dbReference type="ARBA" id="ARBA00001947"/>
    </source>
</evidence>